<organism evidence="1 2">
    <name type="scientific">Comamonas jiangduensis</name>
    <dbReference type="NCBI Taxonomy" id="1194168"/>
    <lineage>
        <taxon>Bacteria</taxon>
        <taxon>Pseudomonadati</taxon>
        <taxon>Pseudomonadota</taxon>
        <taxon>Betaproteobacteria</taxon>
        <taxon>Burkholderiales</taxon>
        <taxon>Comamonadaceae</taxon>
        <taxon>Comamonas</taxon>
    </lineage>
</organism>
<evidence type="ECO:0000313" key="2">
    <source>
        <dbReference type="Proteomes" id="UP001567350"/>
    </source>
</evidence>
<gene>
    <name evidence="1" type="ORF">ACBP88_00865</name>
</gene>
<reference evidence="1 2" key="1">
    <citation type="submission" date="2024-08" db="EMBL/GenBank/DDBJ databases">
        <authorList>
            <person name="Feng Z."/>
            <person name="Ronholm J."/>
        </authorList>
    </citation>
    <scope>NUCLEOTIDE SEQUENCE [LARGE SCALE GENOMIC DNA]</scope>
    <source>
        <strain evidence="1 2">4-AB0-8</strain>
    </source>
</reference>
<comment type="caution">
    <text evidence="1">The sequence shown here is derived from an EMBL/GenBank/DDBJ whole genome shotgun (WGS) entry which is preliminary data.</text>
</comment>
<protein>
    <submittedName>
        <fullName evidence="1">Phosphoglycerate mutase</fullName>
    </submittedName>
</protein>
<dbReference type="EMBL" id="JBGJLR010000001">
    <property type="protein sequence ID" value="MEZ2738016.1"/>
    <property type="molecule type" value="Genomic_DNA"/>
</dbReference>
<name>A0ABV4I8G3_9BURK</name>
<proteinExistence type="predicted"/>
<accession>A0ABV4I8G3</accession>
<dbReference type="RefSeq" id="WP_257469192.1">
    <property type="nucleotide sequence ID" value="NZ_JBGJLR010000001.1"/>
</dbReference>
<sequence>MSPSALPVLPLPFAAPSLQTRARHMHLVLPYAAMPSDSCQHVLQNLALPQLDQLLAMLDPAHADQGTEDHPIPPHERAVARAWGLNPDAPAWAAVAQPEALPAPSAWMTLCHWSAGADQVRMDDPASLPITLDDAHALHAVLQPWFAEDGMQLQVVDPGRWLVTGAPLQDLPTASLDRVLLRDVSTWLPHSSHSRMLHRLHSEVQMLLYNHAFNAQRAERGLPPINAFWLHGAGPLSPDNLQAAHTLQKVTPILLVDSLRQAALRQDWPAWKAAWLAAEAGPVGQVLAHVQLGGTATITFCGERHARSYTSTRRNWLGKIKNKFSPQRFAGLHQAL</sequence>
<keyword evidence="2" id="KW-1185">Reference proteome</keyword>
<dbReference type="Proteomes" id="UP001567350">
    <property type="component" value="Unassembled WGS sequence"/>
</dbReference>
<evidence type="ECO:0000313" key="1">
    <source>
        <dbReference type="EMBL" id="MEZ2738016.1"/>
    </source>
</evidence>